<dbReference type="PANTHER" id="PTHR13696:SF52">
    <property type="entry name" value="PARA FAMILY PROTEIN CT_582"/>
    <property type="match status" value="1"/>
</dbReference>
<keyword evidence="2" id="KW-0614">Plasmid</keyword>
<evidence type="ECO:0000313" key="2">
    <source>
        <dbReference type="EMBL" id="CBW77244.1"/>
    </source>
</evidence>
<reference evidence="2 3" key="2">
    <citation type="journal article" date="2011" name="J. Bacteriol.">
        <title>Complete genome sequence of Burkholderia rhizoxinica, an endosymbiont of Rhizopus microsporus.</title>
        <authorList>
            <person name="Lackner G."/>
            <person name="Moebius N."/>
            <person name="Partida-Martinez L."/>
            <person name="Hertweck C."/>
        </authorList>
    </citation>
    <scope>NUCLEOTIDE SEQUENCE [LARGE SCALE GENOMIC DNA]</scope>
    <source>
        <strain evidence="3">DSM 19002 / CIP 109453 / HKI 454</strain>
        <plasmid evidence="2 3">pBRH02</plasmid>
    </source>
</reference>
<dbReference type="KEGG" id="brh:RBRH_00715"/>
<evidence type="ECO:0000259" key="1">
    <source>
        <dbReference type="Pfam" id="PF13614"/>
    </source>
</evidence>
<dbReference type="PANTHER" id="PTHR13696">
    <property type="entry name" value="P-LOOP CONTAINING NUCLEOSIDE TRIPHOSPHATE HYDROLASE"/>
    <property type="match status" value="1"/>
</dbReference>
<accession>E5AVU2</accession>
<dbReference type="HOGENOM" id="CLU_037612_1_4_4"/>
<feature type="domain" description="AAA" evidence="1">
    <location>
        <begin position="97"/>
        <end position="275"/>
    </location>
</feature>
<dbReference type="Pfam" id="PF13614">
    <property type="entry name" value="AAA_31"/>
    <property type="match status" value="1"/>
</dbReference>
<dbReference type="InterPro" id="IPR025669">
    <property type="entry name" value="AAA_dom"/>
</dbReference>
<dbReference type="InterPro" id="IPR027417">
    <property type="entry name" value="P-loop_NTPase"/>
</dbReference>
<dbReference type="Gene3D" id="3.40.50.300">
    <property type="entry name" value="P-loop containing nucleotide triphosphate hydrolases"/>
    <property type="match status" value="1"/>
</dbReference>
<dbReference type="SUPFAM" id="SSF52540">
    <property type="entry name" value="P-loop containing nucleoside triphosphate hydrolases"/>
    <property type="match status" value="1"/>
</dbReference>
<evidence type="ECO:0000313" key="3">
    <source>
        <dbReference type="Proteomes" id="UP000007437"/>
    </source>
</evidence>
<gene>
    <name evidence="2" type="ordered locus">RBRH_00715</name>
</gene>
<dbReference type="InterPro" id="IPR050678">
    <property type="entry name" value="DNA_Partitioning_ATPase"/>
</dbReference>
<name>E5AVU2_MYCRK</name>
<sequence length="359" mass="38808">MLGDSGLAQRSAPATPARFARVFPCQRSRAIISAAPACSDAARSRPLLRWRPWVSVALQLQCPKFGRVWNLLLPNVNVSCTETGYNAHKMIVFKQTKVFAVTNHKGGVGKTTTTINLADGFASAGLNVLVVDLDPQANASLHLGKEHPSAVTVTSAELLLGGVDILPRAVQEDTHIDGVSLIYGSLALGKAEDELKDQTPRPSEELRMKLEPADGIYDVILIDCPPSLKLLTSNAIAAATHVIVPVESGSQYGLYGAEDLLKHIEKIKRVNPTLKLLGALLLKHDERQTVCKMLESTAVKTFGEILPVKISTSTKVNQAAVMQQSLHALDRSSKVAREYRQLSSELIKMLGLKAQTAEV</sequence>
<proteinExistence type="predicted"/>
<dbReference type="CDD" id="cd02042">
    <property type="entry name" value="ParAB_family"/>
    <property type="match status" value="1"/>
</dbReference>
<dbReference type="EMBL" id="FR687361">
    <property type="protein sequence ID" value="CBW77244.1"/>
    <property type="molecule type" value="Genomic_DNA"/>
</dbReference>
<protein>
    <submittedName>
        <fullName evidence="2">Chromosome partitioning protein parA</fullName>
    </submittedName>
</protein>
<geneLocation type="plasmid" evidence="2 3">
    <name>pBRH02</name>
</geneLocation>
<dbReference type="AlphaFoldDB" id="E5AVU2"/>
<reference key="1">
    <citation type="submission" date="2010-09" db="EMBL/GenBank/DDBJ databases">
        <title>Complete genome sequence of Burkholderia rhizoxinica, the endosymbiont of the phytopathogenic fungus Rhizopus microsporus.</title>
        <authorList>
            <person name="Lackner G."/>
            <person name="Moebius N."/>
            <person name="Partida-Martinez L.P."/>
            <person name="Hertweck C."/>
        </authorList>
    </citation>
    <scope>NUCLEOTIDE SEQUENCE</scope>
    <source>
        <strain>HKI 454</strain>
    </source>
</reference>
<organism evidence="2 3">
    <name type="scientific">Mycetohabitans rhizoxinica (strain DSM 19002 / CIP 109453 / HKI 454)</name>
    <name type="common">Paraburkholderia rhizoxinica</name>
    <dbReference type="NCBI Taxonomy" id="882378"/>
    <lineage>
        <taxon>Bacteria</taxon>
        <taxon>Pseudomonadati</taxon>
        <taxon>Pseudomonadota</taxon>
        <taxon>Betaproteobacteria</taxon>
        <taxon>Burkholderiales</taxon>
        <taxon>Burkholderiaceae</taxon>
        <taxon>Mycetohabitans</taxon>
    </lineage>
</organism>
<dbReference type="Proteomes" id="UP000007437">
    <property type="component" value="Plasmid pBRH02"/>
</dbReference>